<evidence type="ECO:0000313" key="8">
    <source>
        <dbReference type="Proteomes" id="UP000566711"/>
    </source>
</evidence>
<dbReference type="InterPro" id="IPR056798">
    <property type="entry name" value="ADH_Fe_C"/>
</dbReference>
<dbReference type="InterPro" id="IPR018211">
    <property type="entry name" value="ADH_Fe_CS"/>
</dbReference>
<evidence type="ECO:0000256" key="2">
    <source>
        <dbReference type="ARBA" id="ARBA00007358"/>
    </source>
</evidence>
<dbReference type="Gene3D" id="3.40.50.1970">
    <property type="match status" value="1"/>
</dbReference>
<keyword evidence="3" id="KW-0560">Oxidoreductase</keyword>
<dbReference type="FunFam" id="3.40.50.1970:FF:000003">
    <property type="entry name" value="Alcohol dehydrogenase, iron-containing"/>
    <property type="match status" value="1"/>
</dbReference>
<dbReference type="Gene3D" id="1.20.1090.10">
    <property type="entry name" value="Dehydroquinate synthase-like - alpha domain"/>
    <property type="match status" value="1"/>
</dbReference>
<keyword evidence="4" id="KW-0520">NAD</keyword>
<dbReference type="GO" id="GO:0046872">
    <property type="term" value="F:metal ion binding"/>
    <property type="evidence" value="ECO:0007669"/>
    <property type="project" value="InterPro"/>
</dbReference>
<protein>
    <submittedName>
        <fullName evidence="7">Iron-containing alcohol dehydrogenase</fullName>
    </submittedName>
</protein>
<dbReference type="Pfam" id="PF25137">
    <property type="entry name" value="ADH_Fe_C"/>
    <property type="match status" value="1"/>
</dbReference>
<keyword evidence="8" id="KW-1185">Reference proteome</keyword>
<dbReference type="InterPro" id="IPR001670">
    <property type="entry name" value="ADH_Fe/GldA"/>
</dbReference>
<organism evidence="7 8">
    <name type="scientific">Rugamonas fusca</name>
    <dbReference type="NCBI Taxonomy" id="2758568"/>
    <lineage>
        <taxon>Bacteria</taxon>
        <taxon>Pseudomonadati</taxon>
        <taxon>Pseudomonadota</taxon>
        <taxon>Betaproteobacteria</taxon>
        <taxon>Burkholderiales</taxon>
        <taxon>Oxalobacteraceae</taxon>
        <taxon>Telluria group</taxon>
        <taxon>Rugamonas</taxon>
    </lineage>
</organism>
<dbReference type="FunFam" id="1.20.1090.10:FF:000001">
    <property type="entry name" value="Aldehyde-alcohol dehydrogenase"/>
    <property type="match status" value="1"/>
</dbReference>
<feature type="domain" description="Fe-containing alcohol dehydrogenase-like C-terminal" evidence="6">
    <location>
        <begin position="192"/>
        <end position="387"/>
    </location>
</feature>
<dbReference type="InterPro" id="IPR039697">
    <property type="entry name" value="Alcohol_dehydrogenase_Fe"/>
</dbReference>
<dbReference type="CDD" id="cd08193">
    <property type="entry name" value="HVD"/>
    <property type="match status" value="1"/>
</dbReference>
<reference evidence="7 8" key="1">
    <citation type="submission" date="2020-07" db="EMBL/GenBank/DDBJ databases">
        <title>Novel species isolated from subtropical streams in China.</title>
        <authorList>
            <person name="Lu H."/>
        </authorList>
    </citation>
    <scope>NUCLEOTIDE SEQUENCE [LARGE SCALE GENOMIC DNA]</scope>
    <source>
        <strain evidence="7 8">FT3S</strain>
    </source>
</reference>
<dbReference type="PANTHER" id="PTHR11496:SF102">
    <property type="entry name" value="ALCOHOL DEHYDROGENASE 4"/>
    <property type="match status" value="1"/>
</dbReference>
<comment type="caution">
    <text evidence="7">The sequence shown here is derived from an EMBL/GenBank/DDBJ whole genome shotgun (WGS) entry which is preliminary data.</text>
</comment>
<dbReference type="PROSITE" id="PS00913">
    <property type="entry name" value="ADH_IRON_1"/>
    <property type="match status" value="1"/>
</dbReference>
<dbReference type="EMBL" id="JACEZS010000003">
    <property type="protein sequence ID" value="MBA5604836.1"/>
    <property type="molecule type" value="Genomic_DNA"/>
</dbReference>
<feature type="domain" description="Alcohol dehydrogenase iron-type/glycerol dehydrogenase GldA" evidence="5">
    <location>
        <begin position="14"/>
        <end position="180"/>
    </location>
</feature>
<name>A0A7W2I5W3_9BURK</name>
<evidence type="ECO:0000259" key="6">
    <source>
        <dbReference type="Pfam" id="PF25137"/>
    </source>
</evidence>
<evidence type="ECO:0000259" key="5">
    <source>
        <dbReference type="Pfam" id="PF00465"/>
    </source>
</evidence>
<evidence type="ECO:0000256" key="4">
    <source>
        <dbReference type="ARBA" id="ARBA00023027"/>
    </source>
</evidence>
<evidence type="ECO:0000313" key="7">
    <source>
        <dbReference type="EMBL" id="MBA5604836.1"/>
    </source>
</evidence>
<accession>A0A7W2I5W3</accession>
<evidence type="ECO:0000256" key="1">
    <source>
        <dbReference type="ARBA" id="ARBA00001962"/>
    </source>
</evidence>
<dbReference type="AlphaFoldDB" id="A0A7W2I5W3"/>
<dbReference type="Proteomes" id="UP000566711">
    <property type="component" value="Unassembled WGS sequence"/>
</dbReference>
<dbReference type="Pfam" id="PF00465">
    <property type="entry name" value="Fe-ADH"/>
    <property type="match status" value="1"/>
</dbReference>
<dbReference type="GO" id="GO:0004022">
    <property type="term" value="F:alcohol dehydrogenase (NAD+) activity"/>
    <property type="evidence" value="ECO:0007669"/>
    <property type="project" value="TreeGrafter"/>
</dbReference>
<comment type="cofactor">
    <cofactor evidence="1">
        <name>Fe cation</name>
        <dbReference type="ChEBI" id="CHEBI:24875"/>
    </cofactor>
</comment>
<evidence type="ECO:0000256" key="3">
    <source>
        <dbReference type="ARBA" id="ARBA00023002"/>
    </source>
</evidence>
<comment type="similarity">
    <text evidence="2">Belongs to the iron-containing alcohol dehydrogenase family.</text>
</comment>
<dbReference type="PANTHER" id="PTHR11496">
    <property type="entry name" value="ALCOHOL DEHYDROGENASE"/>
    <property type="match status" value="1"/>
</dbReference>
<proteinExistence type="inferred from homology"/>
<gene>
    <name evidence="7" type="ORF">H3H36_05605</name>
</gene>
<dbReference type="SUPFAM" id="SSF56796">
    <property type="entry name" value="Dehydroquinate synthase-like"/>
    <property type="match status" value="1"/>
</dbReference>
<sequence>MHDIPAFAFSTVPQIISELGATRQLGELLSQRFPEARRALLVTDPGFLKTGLVDAPMASLQAAGLHVRVYSDVVSDPPEEVIREAVAIARADESDIIIGFGGGSSMDVAKLIAVLADDTQQLNAIYGIGNVRGTRLPLVQIPTTAGTGSEVTNIAIVTTGATTKTGIVAPQLYADLAILDAELTLGLPAMVTAATGIDAMVHAIEAYTSRHKKNPLSDLLARKALSLLSANLIHACENGANLAARQAMLLGAMLAGQAFSNAPVAAVHALAYPIGGMFHVPHGLSNSLVLPHVLRFNAPEAAGLYAELAEVVVPQASGSEEARAEALVIAMQQFAIIAGIERTLQQVGIQESDLDRLADEAMLQTRLLGNNPRPVTRTDARAIYAAAL</sequence>